<gene>
    <name evidence="15" type="primary">fpvA1_2</name>
    <name evidence="15" type="ORF">GCM10011487_42700</name>
</gene>
<dbReference type="RefSeq" id="WP_161813927.1">
    <property type="nucleotide sequence ID" value="NZ_BLJN01000004.1"/>
</dbReference>
<dbReference type="CDD" id="cd01347">
    <property type="entry name" value="ligand_gated_channel"/>
    <property type="match status" value="1"/>
</dbReference>
<dbReference type="GO" id="GO:0015344">
    <property type="term" value="F:siderophore uptake transmembrane transporter activity"/>
    <property type="evidence" value="ECO:0007669"/>
    <property type="project" value="TreeGrafter"/>
</dbReference>
<organism evidence="15 16">
    <name type="scientific">Steroidobacter agaridevorans</name>
    <dbReference type="NCBI Taxonomy" id="2695856"/>
    <lineage>
        <taxon>Bacteria</taxon>
        <taxon>Pseudomonadati</taxon>
        <taxon>Pseudomonadota</taxon>
        <taxon>Gammaproteobacteria</taxon>
        <taxon>Steroidobacterales</taxon>
        <taxon>Steroidobacteraceae</taxon>
        <taxon>Steroidobacter</taxon>
    </lineage>
</organism>
<dbReference type="NCBIfam" id="TIGR01783">
    <property type="entry name" value="TonB-siderophor"/>
    <property type="match status" value="1"/>
</dbReference>
<dbReference type="InterPro" id="IPR039426">
    <property type="entry name" value="TonB-dep_rcpt-like"/>
</dbReference>
<evidence type="ECO:0000313" key="16">
    <source>
        <dbReference type="Proteomes" id="UP000445000"/>
    </source>
</evidence>
<keyword evidence="12" id="KW-0732">Signal</keyword>
<dbReference type="Gene3D" id="2.170.130.10">
    <property type="entry name" value="TonB-dependent receptor, plug domain"/>
    <property type="match status" value="1"/>
</dbReference>
<keyword evidence="7 10" id="KW-0472">Membrane</keyword>
<feature type="domain" description="TonB-dependent receptor plug" evidence="14">
    <location>
        <begin position="54"/>
        <end position="154"/>
    </location>
</feature>
<reference evidence="16" key="1">
    <citation type="submission" date="2020-01" db="EMBL/GenBank/DDBJ databases">
        <title>'Steroidobacter agaridevorans' sp. nov., agar-degrading bacteria isolated from rhizosphere soils.</title>
        <authorList>
            <person name="Ikenaga M."/>
            <person name="Kataoka M."/>
            <person name="Murouchi A."/>
            <person name="Katsuragi S."/>
            <person name="Sakai M."/>
        </authorList>
    </citation>
    <scope>NUCLEOTIDE SEQUENCE [LARGE SCALE GENOMIC DNA]</scope>
    <source>
        <strain evidence="16">YU21-B</strain>
    </source>
</reference>
<dbReference type="PROSITE" id="PS00695">
    <property type="entry name" value="ENT_VIR_OMP_2"/>
    <property type="match status" value="1"/>
</dbReference>
<dbReference type="AlphaFoldDB" id="A0A829YGC8"/>
<proteinExistence type="inferred from homology"/>
<dbReference type="GO" id="GO:0038023">
    <property type="term" value="F:signaling receptor activity"/>
    <property type="evidence" value="ECO:0007669"/>
    <property type="project" value="InterPro"/>
</dbReference>
<evidence type="ECO:0000256" key="1">
    <source>
        <dbReference type="ARBA" id="ARBA00004571"/>
    </source>
</evidence>
<protein>
    <submittedName>
        <fullName evidence="15">Ligand-gated channel protein</fullName>
    </submittedName>
</protein>
<evidence type="ECO:0000256" key="8">
    <source>
        <dbReference type="ARBA" id="ARBA00023170"/>
    </source>
</evidence>
<keyword evidence="6 11" id="KW-0798">TonB box</keyword>
<name>A0A829YGC8_9GAMM</name>
<evidence type="ECO:0000259" key="14">
    <source>
        <dbReference type="Pfam" id="PF07715"/>
    </source>
</evidence>
<keyword evidence="16" id="KW-1185">Reference proteome</keyword>
<dbReference type="Gene3D" id="2.40.170.20">
    <property type="entry name" value="TonB-dependent receptor, beta-barrel domain"/>
    <property type="match status" value="1"/>
</dbReference>
<dbReference type="InterPro" id="IPR000531">
    <property type="entry name" value="Beta-barrel_TonB"/>
</dbReference>
<dbReference type="InterPro" id="IPR012910">
    <property type="entry name" value="Plug_dom"/>
</dbReference>
<dbReference type="GO" id="GO:0015891">
    <property type="term" value="P:siderophore transport"/>
    <property type="evidence" value="ECO:0007669"/>
    <property type="project" value="InterPro"/>
</dbReference>
<accession>A0A829YGC8</accession>
<dbReference type="InterPro" id="IPR000758">
    <property type="entry name" value="Enterovir_OMP"/>
</dbReference>
<keyword evidence="9 10" id="KW-0998">Cell outer membrane</keyword>
<evidence type="ECO:0000256" key="11">
    <source>
        <dbReference type="RuleBase" id="RU003357"/>
    </source>
</evidence>
<sequence length="697" mass="77078">MGISLRKAVALSVAAASGVVHAQDFSGQTLETVLITAKRDDRVSKGATGLDLDIADTPQSISVVTSEQMDRFGADNINDALRLATGINVEQWETNRTNYMARGFEIKNTQIDGVGLPNDWGIVTGAMDTFGYEKLEVIRGANGLLTGVGNSAGTINYVRKRPTNDARGSIDVSAGSWDRRRVEADYSTPFTADGKWAGRVVVASEEQDSYVRGLSNDRTFVYGVIDGQLGERSTLTLGASYQDANTDGNMWGALVLAYADGSQAEFGRSASTALDWTFWDTKNTAAFAEYTFKLAEAWDFKLTYNYRKYEDDSKLFFAWTQTGIDRDTGLGLMGNPGSWPTQDEAHLLEASLNGRFELFGREHEAMVGVSYGTSEHTQEFRPTDPDDPSWGALPAFPYPGNAFDEPTWGPVETDSFADQWLKRAFGATRLSVTDKLKGIVGFNYAEYHRDGSLSGAVAFDQTESEISPYAGLTYQVLDQLMLYGSYSDIYQPQDQYDIDGQYLVASKGLNYEIGVKAELLEKRVLATVALFKAEQEDLATFAGMSDGGQYYYEGVDVNSKGIELEVVGRLSQHVDLVFGYTSLQLEGSQGEDIYEWVPRRTANLSLTAQLPSFTAVSFGINGRWQSDISKLDEYTNVIIRQDSYATLNAFARWDVTDKLHVRANVRNITDEKYITSLYQVGYYAAPRNYELGVGYKF</sequence>
<evidence type="ECO:0000256" key="3">
    <source>
        <dbReference type="ARBA" id="ARBA00022448"/>
    </source>
</evidence>
<feature type="chain" id="PRO_5032343184" evidence="12">
    <location>
        <begin position="23"/>
        <end position="697"/>
    </location>
</feature>
<comment type="caution">
    <text evidence="15">The sequence shown here is derived from an EMBL/GenBank/DDBJ whole genome shotgun (WGS) entry which is preliminary data.</text>
</comment>
<feature type="signal peptide" evidence="12">
    <location>
        <begin position="1"/>
        <end position="22"/>
    </location>
</feature>
<comment type="similarity">
    <text evidence="2 10 11">Belongs to the TonB-dependent receptor family.</text>
</comment>
<dbReference type="PANTHER" id="PTHR32552:SF74">
    <property type="entry name" value="HYDROXAMATE SIDEROPHORE RECEPTOR FHUE"/>
    <property type="match status" value="1"/>
</dbReference>
<keyword evidence="8" id="KW-0675">Receptor</keyword>
<keyword evidence="3 10" id="KW-0813">Transport</keyword>
<evidence type="ECO:0000256" key="5">
    <source>
        <dbReference type="ARBA" id="ARBA00022692"/>
    </source>
</evidence>
<dbReference type="PROSITE" id="PS52016">
    <property type="entry name" value="TONB_DEPENDENT_REC_3"/>
    <property type="match status" value="1"/>
</dbReference>
<evidence type="ECO:0000259" key="13">
    <source>
        <dbReference type="Pfam" id="PF00593"/>
    </source>
</evidence>
<dbReference type="Proteomes" id="UP000445000">
    <property type="component" value="Unassembled WGS sequence"/>
</dbReference>
<dbReference type="Pfam" id="PF07715">
    <property type="entry name" value="Plug"/>
    <property type="match status" value="1"/>
</dbReference>
<evidence type="ECO:0000256" key="7">
    <source>
        <dbReference type="ARBA" id="ARBA00023136"/>
    </source>
</evidence>
<evidence type="ECO:0000256" key="9">
    <source>
        <dbReference type="ARBA" id="ARBA00023237"/>
    </source>
</evidence>
<dbReference type="InterPro" id="IPR036942">
    <property type="entry name" value="Beta-barrel_TonB_sf"/>
</dbReference>
<evidence type="ECO:0000313" key="15">
    <source>
        <dbReference type="EMBL" id="GFE82270.1"/>
    </source>
</evidence>
<dbReference type="GO" id="GO:0044384">
    <property type="term" value="C:host outer membrane"/>
    <property type="evidence" value="ECO:0007669"/>
    <property type="project" value="InterPro"/>
</dbReference>
<dbReference type="InterPro" id="IPR010105">
    <property type="entry name" value="TonB_sidphr_rcpt"/>
</dbReference>
<dbReference type="GO" id="GO:0009279">
    <property type="term" value="C:cell outer membrane"/>
    <property type="evidence" value="ECO:0007669"/>
    <property type="project" value="UniProtKB-SubCell"/>
</dbReference>
<dbReference type="Pfam" id="PF00593">
    <property type="entry name" value="TonB_dep_Rec_b-barrel"/>
    <property type="match status" value="1"/>
</dbReference>
<evidence type="ECO:0000256" key="10">
    <source>
        <dbReference type="PROSITE-ProRule" id="PRU01360"/>
    </source>
</evidence>
<dbReference type="SUPFAM" id="SSF56935">
    <property type="entry name" value="Porins"/>
    <property type="match status" value="1"/>
</dbReference>
<dbReference type="InterPro" id="IPR037066">
    <property type="entry name" value="Plug_dom_sf"/>
</dbReference>
<evidence type="ECO:0000256" key="2">
    <source>
        <dbReference type="ARBA" id="ARBA00009810"/>
    </source>
</evidence>
<dbReference type="EMBL" id="BLJN01000004">
    <property type="protein sequence ID" value="GFE82270.1"/>
    <property type="molecule type" value="Genomic_DNA"/>
</dbReference>
<evidence type="ECO:0000256" key="4">
    <source>
        <dbReference type="ARBA" id="ARBA00022452"/>
    </source>
</evidence>
<feature type="domain" description="TonB-dependent receptor-like beta-barrel" evidence="13">
    <location>
        <begin position="273"/>
        <end position="668"/>
    </location>
</feature>
<keyword evidence="4 10" id="KW-1134">Transmembrane beta strand</keyword>
<keyword evidence="5 10" id="KW-0812">Transmembrane</keyword>
<evidence type="ECO:0000256" key="6">
    <source>
        <dbReference type="ARBA" id="ARBA00023077"/>
    </source>
</evidence>
<evidence type="ECO:0000256" key="12">
    <source>
        <dbReference type="SAM" id="SignalP"/>
    </source>
</evidence>
<comment type="subcellular location">
    <subcellularLocation>
        <location evidence="1 10">Cell outer membrane</location>
        <topology evidence="1 10">Multi-pass membrane protein</topology>
    </subcellularLocation>
</comment>
<dbReference type="PANTHER" id="PTHR32552">
    <property type="entry name" value="FERRICHROME IRON RECEPTOR-RELATED"/>
    <property type="match status" value="1"/>
</dbReference>